<protein>
    <submittedName>
        <fullName evidence="2">Uncharacterized protein</fullName>
    </submittedName>
</protein>
<accession>A0A0E9U013</accession>
<evidence type="ECO:0000256" key="1">
    <source>
        <dbReference type="SAM" id="Phobius"/>
    </source>
</evidence>
<keyword evidence="1" id="KW-0812">Transmembrane</keyword>
<proteinExistence type="predicted"/>
<evidence type="ECO:0000313" key="2">
    <source>
        <dbReference type="EMBL" id="JAH58303.1"/>
    </source>
</evidence>
<keyword evidence="1" id="KW-0472">Membrane</keyword>
<feature type="transmembrane region" description="Helical" evidence="1">
    <location>
        <begin position="21"/>
        <end position="40"/>
    </location>
</feature>
<dbReference type="EMBL" id="GBXM01050274">
    <property type="protein sequence ID" value="JAH58303.1"/>
    <property type="molecule type" value="Transcribed_RNA"/>
</dbReference>
<reference evidence="2" key="1">
    <citation type="submission" date="2014-11" db="EMBL/GenBank/DDBJ databases">
        <authorList>
            <person name="Amaro Gonzalez C."/>
        </authorList>
    </citation>
    <scope>NUCLEOTIDE SEQUENCE</scope>
</reference>
<reference evidence="2" key="2">
    <citation type="journal article" date="2015" name="Fish Shellfish Immunol.">
        <title>Early steps in the European eel (Anguilla anguilla)-Vibrio vulnificus interaction in the gills: Role of the RtxA13 toxin.</title>
        <authorList>
            <person name="Callol A."/>
            <person name="Pajuelo D."/>
            <person name="Ebbesson L."/>
            <person name="Teles M."/>
            <person name="MacKenzie S."/>
            <person name="Amaro C."/>
        </authorList>
    </citation>
    <scope>NUCLEOTIDE SEQUENCE</scope>
</reference>
<sequence length="43" mass="4911">MKAILRLRLLIRLLPLRSFSCLLFQCILISVSLCAFVGPLEYS</sequence>
<organism evidence="2">
    <name type="scientific">Anguilla anguilla</name>
    <name type="common">European freshwater eel</name>
    <name type="synonym">Muraena anguilla</name>
    <dbReference type="NCBI Taxonomy" id="7936"/>
    <lineage>
        <taxon>Eukaryota</taxon>
        <taxon>Metazoa</taxon>
        <taxon>Chordata</taxon>
        <taxon>Craniata</taxon>
        <taxon>Vertebrata</taxon>
        <taxon>Euteleostomi</taxon>
        <taxon>Actinopterygii</taxon>
        <taxon>Neopterygii</taxon>
        <taxon>Teleostei</taxon>
        <taxon>Anguilliformes</taxon>
        <taxon>Anguillidae</taxon>
        <taxon>Anguilla</taxon>
    </lineage>
</organism>
<name>A0A0E9U013_ANGAN</name>
<keyword evidence="1" id="KW-1133">Transmembrane helix</keyword>
<dbReference type="AlphaFoldDB" id="A0A0E9U013"/>